<dbReference type="InterPro" id="IPR002159">
    <property type="entry name" value="CD36_fam"/>
</dbReference>
<feature type="transmembrane region" description="Helical" evidence="8">
    <location>
        <begin position="437"/>
        <end position="462"/>
    </location>
</feature>
<name>A0AAD8E424_DIPPU</name>
<dbReference type="Proteomes" id="UP001233999">
    <property type="component" value="Unassembled WGS sequence"/>
</dbReference>
<evidence type="ECO:0000256" key="3">
    <source>
        <dbReference type="ARBA" id="ARBA00022475"/>
    </source>
</evidence>
<proteinExistence type="inferred from homology"/>
<dbReference type="GO" id="GO:0005044">
    <property type="term" value="F:scavenger receptor activity"/>
    <property type="evidence" value="ECO:0007669"/>
    <property type="project" value="TreeGrafter"/>
</dbReference>
<comment type="subcellular location">
    <subcellularLocation>
        <location evidence="1">Cell membrane</location>
    </subcellularLocation>
</comment>
<evidence type="ECO:0000256" key="1">
    <source>
        <dbReference type="ARBA" id="ARBA00004236"/>
    </source>
</evidence>
<evidence type="ECO:0000256" key="2">
    <source>
        <dbReference type="ARBA" id="ARBA00010532"/>
    </source>
</evidence>
<keyword evidence="3" id="KW-1003">Cell membrane</keyword>
<protein>
    <submittedName>
        <fullName evidence="9">Uncharacterized protein</fullName>
    </submittedName>
</protein>
<comment type="caution">
    <text evidence="9">The sequence shown here is derived from an EMBL/GenBank/DDBJ whole genome shotgun (WGS) entry which is preliminary data.</text>
</comment>
<evidence type="ECO:0000256" key="4">
    <source>
        <dbReference type="ARBA" id="ARBA00022692"/>
    </source>
</evidence>
<evidence type="ECO:0000313" key="10">
    <source>
        <dbReference type="Proteomes" id="UP001233999"/>
    </source>
</evidence>
<gene>
    <name evidence="9" type="ORF">L9F63_006642</name>
</gene>
<keyword evidence="6 8" id="KW-0472">Membrane</keyword>
<dbReference type="PANTHER" id="PTHR11923:SF93">
    <property type="entry name" value="GH07959P-RELATED"/>
    <property type="match status" value="1"/>
</dbReference>
<evidence type="ECO:0000256" key="5">
    <source>
        <dbReference type="ARBA" id="ARBA00022989"/>
    </source>
</evidence>
<evidence type="ECO:0000256" key="7">
    <source>
        <dbReference type="ARBA" id="ARBA00023180"/>
    </source>
</evidence>
<keyword evidence="4 8" id="KW-0812">Transmembrane</keyword>
<dbReference type="GO" id="GO:0005886">
    <property type="term" value="C:plasma membrane"/>
    <property type="evidence" value="ECO:0007669"/>
    <property type="project" value="UniProtKB-SubCell"/>
</dbReference>
<reference evidence="9" key="1">
    <citation type="journal article" date="2023" name="IScience">
        <title>Live-bearing cockroach genome reveals convergent evolutionary mechanisms linked to viviparity in insects and beyond.</title>
        <authorList>
            <person name="Fouks B."/>
            <person name="Harrison M.C."/>
            <person name="Mikhailova A.A."/>
            <person name="Marchal E."/>
            <person name="English S."/>
            <person name="Carruthers M."/>
            <person name="Jennings E.C."/>
            <person name="Chiamaka E.L."/>
            <person name="Frigard R.A."/>
            <person name="Pippel M."/>
            <person name="Attardo G.M."/>
            <person name="Benoit J.B."/>
            <person name="Bornberg-Bauer E."/>
            <person name="Tobe S.S."/>
        </authorList>
    </citation>
    <scope>NUCLEOTIDE SEQUENCE</scope>
    <source>
        <strain evidence="9">Stay&amp;Tobe</strain>
    </source>
</reference>
<dbReference type="EMBL" id="JASPKZ010009789">
    <property type="protein sequence ID" value="KAJ9576493.1"/>
    <property type="molecule type" value="Genomic_DNA"/>
</dbReference>
<dbReference type="AlphaFoldDB" id="A0AAD8E424"/>
<organism evidence="9 10">
    <name type="scientific">Diploptera punctata</name>
    <name type="common">Pacific beetle cockroach</name>
    <dbReference type="NCBI Taxonomy" id="6984"/>
    <lineage>
        <taxon>Eukaryota</taxon>
        <taxon>Metazoa</taxon>
        <taxon>Ecdysozoa</taxon>
        <taxon>Arthropoda</taxon>
        <taxon>Hexapoda</taxon>
        <taxon>Insecta</taxon>
        <taxon>Pterygota</taxon>
        <taxon>Neoptera</taxon>
        <taxon>Polyneoptera</taxon>
        <taxon>Dictyoptera</taxon>
        <taxon>Blattodea</taxon>
        <taxon>Blaberoidea</taxon>
        <taxon>Blaberidae</taxon>
        <taxon>Diplopterinae</taxon>
        <taxon>Diploptera</taxon>
    </lineage>
</organism>
<keyword evidence="5 8" id="KW-1133">Transmembrane helix</keyword>
<comment type="similarity">
    <text evidence="2">Belongs to the CD36 family.</text>
</comment>
<dbReference type="PRINTS" id="PR01609">
    <property type="entry name" value="CD36FAMILY"/>
</dbReference>
<reference evidence="9" key="2">
    <citation type="submission" date="2023-05" db="EMBL/GenBank/DDBJ databases">
        <authorList>
            <person name="Fouks B."/>
        </authorList>
    </citation>
    <scope>NUCLEOTIDE SEQUENCE</scope>
    <source>
        <strain evidence="9">Stay&amp;Tobe</strain>
        <tissue evidence="9">Testes</tissue>
    </source>
</reference>
<dbReference type="PANTHER" id="PTHR11923">
    <property type="entry name" value="SCAVENGER RECEPTOR CLASS B TYPE-1 SR-B1"/>
    <property type="match status" value="1"/>
</dbReference>
<keyword evidence="10" id="KW-1185">Reference proteome</keyword>
<dbReference type="Pfam" id="PF01130">
    <property type="entry name" value="CD36"/>
    <property type="match status" value="1"/>
</dbReference>
<sequence length="520" mass="59380">MDRASILIWVGLLLAIIGTILSFSWNSILDHVIKTELPVSPTSKTYPLWEESIVGMDLYFFNWTNPEELKEKNFKPELVQLGPYRFKQVYKKINVTWNSNNTVTYKRIRNWYYDPENSNGSLTDKIVMINVIPLTASYIVRSWSTFSAIPVSSGVRMFGKTVWITRTAEQLLFEGYDDPLLTIATTLPGLSDIYIPEDKVGWFYNRNGSINFDGVFNVHTARDDITKMGNVFNWNFEKNTPFFDGKCSEVKGSVGDLFPPGQTRDKSINMFSPDVCRSFSLDYFEDVETMEMSGYKYVASKSLVDNGTSYTDSQCNCNGDCLPAGVFNISSCRYGIPLFISYPHFYGADPWYTTQVNGLNPNADDHQFRITLEPKTGILLDLKARIQLNLLLQPSHNVGLFKGLPKIMFPMLWFEENYQLPRREAALVRLLVLMPTIGLYISVALVLVGIFILAVTILPMLLQEGHWNFFNRLKGKSCDMIANPQTAFPKRCIKSQDKEDVTLPEEEILLNNRRTKILIT</sequence>
<dbReference type="GO" id="GO:0005737">
    <property type="term" value="C:cytoplasm"/>
    <property type="evidence" value="ECO:0007669"/>
    <property type="project" value="TreeGrafter"/>
</dbReference>
<evidence type="ECO:0000313" key="9">
    <source>
        <dbReference type="EMBL" id="KAJ9576493.1"/>
    </source>
</evidence>
<keyword evidence="7" id="KW-0325">Glycoprotein</keyword>
<accession>A0AAD8E424</accession>
<evidence type="ECO:0000256" key="8">
    <source>
        <dbReference type="SAM" id="Phobius"/>
    </source>
</evidence>
<evidence type="ECO:0000256" key="6">
    <source>
        <dbReference type="ARBA" id="ARBA00023136"/>
    </source>
</evidence>